<keyword evidence="1" id="KW-0472">Membrane</keyword>
<protein>
    <submittedName>
        <fullName evidence="2">Uncharacterized protein</fullName>
    </submittedName>
</protein>
<keyword evidence="1" id="KW-1133">Transmembrane helix</keyword>
<sequence length="150" mass="17979">MLELVIGMVISSLVVTMVYFIYDNLSRQVVEYSKQQDELMEYNMFQRLLSKDIQLSKELKVVDDEHVVFDNFNKEVHYFFQKERIIRKETSIDTFNIKTLSVDFKQSDKIDEKYQLIRLKTEILGANFEIFESKEVSIAKRMNDYLLNEH</sequence>
<feature type="transmembrane region" description="Helical" evidence="1">
    <location>
        <begin position="6"/>
        <end position="25"/>
    </location>
</feature>
<proteinExistence type="predicted"/>
<accession>A0ABU5ZVY1</accession>
<name>A0ABU5ZVY1_9FLAO</name>
<keyword evidence="3" id="KW-1185">Reference proteome</keyword>
<dbReference type="RefSeq" id="WP_324180067.1">
    <property type="nucleotide sequence ID" value="NZ_BAABAW010000006.1"/>
</dbReference>
<comment type="caution">
    <text evidence="2">The sequence shown here is derived from an EMBL/GenBank/DDBJ whole genome shotgun (WGS) entry which is preliminary data.</text>
</comment>
<keyword evidence="1" id="KW-0812">Transmembrane</keyword>
<gene>
    <name evidence="2" type="ORF">U6A24_11225</name>
</gene>
<evidence type="ECO:0000256" key="1">
    <source>
        <dbReference type="SAM" id="Phobius"/>
    </source>
</evidence>
<evidence type="ECO:0000313" key="3">
    <source>
        <dbReference type="Proteomes" id="UP001327027"/>
    </source>
</evidence>
<organism evidence="2 3">
    <name type="scientific">Aquimarina gracilis</name>
    <dbReference type="NCBI Taxonomy" id="874422"/>
    <lineage>
        <taxon>Bacteria</taxon>
        <taxon>Pseudomonadati</taxon>
        <taxon>Bacteroidota</taxon>
        <taxon>Flavobacteriia</taxon>
        <taxon>Flavobacteriales</taxon>
        <taxon>Flavobacteriaceae</taxon>
        <taxon>Aquimarina</taxon>
    </lineage>
</organism>
<evidence type="ECO:0000313" key="2">
    <source>
        <dbReference type="EMBL" id="MEB3346037.1"/>
    </source>
</evidence>
<dbReference type="Proteomes" id="UP001327027">
    <property type="component" value="Unassembled WGS sequence"/>
</dbReference>
<reference evidence="2 3" key="1">
    <citation type="journal article" date="2013" name="Int. J. Syst. Evol. Microbiol.">
        <title>Aquimarina gracilis sp. nov., isolated from the gut microflora of a mussel, Mytilus coruscus, and emended description of Aquimarina spongiae.</title>
        <authorList>
            <person name="Park S.C."/>
            <person name="Choe H.N."/>
            <person name="Baik K.S."/>
            <person name="Seong C.N."/>
        </authorList>
    </citation>
    <scope>NUCLEOTIDE SEQUENCE [LARGE SCALE GENOMIC DNA]</scope>
    <source>
        <strain evidence="2 3">PSC32</strain>
    </source>
</reference>
<dbReference type="EMBL" id="JAYKLX010000005">
    <property type="protein sequence ID" value="MEB3346037.1"/>
    <property type="molecule type" value="Genomic_DNA"/>
</dbReference>